<dbReference type="AlphaFoldDB" id="A0A5B0L031"/>
<organism evidence="1 2">
    <name type="scientific">Azospirillum argentinense</name>
    <dbReference type="NCBI Taxonomy" id="2970906"/>
    <lineage>
        <taxon>Bacteria</taxon>
        <taxon>Pseudomonadati</taxon>
        <taxon>Pseudomonadota</taxon>
        <taxon>Alphaproteobacteria</taxon>
        <taxon>Rhodospirillales</taxon>
        <taxon>Azospirillaceae</taxon>
        <taxon>Azospirillum</taxon>
    </lineage>
</organism>
<gene>
    <name evidence="1" type="ORF">FH063_003861</name>
</gene>
<dbReference type="EMBL" id="VEWN01000003">
    <property type="protein sequence ID" value="KAA1056988.1"/>
    <property type="molecule type" value="Genomic_DNA"/>
</dbReference>
<reference evidence="1 2" key="1">
    <citation type="submission" date="2019-07" db="EMBL/GenBank/DDBJ databases">
        <title>Genome sequencing of the stress-tolerant strain Azospirillum brasilense Az19.</title>
        <authorList>
            <person name="Maroniche G.A."/>
            <person name="Garcia J.E."/>
            <person name="Pagnussat L."/>
            <person name="Amenta M."/>
            <person name="Creus C.M."/>
        </authorList>
    </citation>
    <scope>NUCLEOTIDE SEQUENCE [LARGE SCALE GENOMIC DNA]</scope>
    <source>
        <strain evidence="1 2">Az19</strain>
    </source>
</reference>
<name>A0A5B0L031_9PROT</name>
<evidence type="ECO:0000313" key="2">
    <source>
        <dbReference type="Proteomes" id="UP000325333"/>
    </source>
</evidence>
<proteinExistence type="predicted"/>
<protein>
    <submittedName>
        <fullName evidence="1">Uncharacterized protein</fullName>
    </submittedName>
</protein>
<accession>A0A5B0L031</accession>
<evidence type="ECO:0000313" key="1">
    <source>
        <dbReference type="EMBL" id="KAA1056988.1"/>
    </source>
</evidence>
<dbReference type="Proteomes" id="UP000325333">
    <property type="component" value="Unassembled WGS sequence"/>
</dbReference>
<comment type="caution">
    <text evidence="1">The sequence shown here is derived from an EMBL/GenBank/DDBJ whole genome shotgun (WGS) entry which is preliminary data.</text>
</comment>
<sequence>MNATALPEKFGTRNTQVVSSPYTGDYVIICKPARCADGAV</sequence>